<dbReference type="OMA" id="FNIAHIS"/>
<accession>A0A1S8A9G6</accession>
<dbReference type="GO" id="GO:0008168">
    <property type="term" value="F:methyltransferase activity"/>
    <property type="evidence" value="ECO:0007669"/>
    <property type="project" value="UniProtKB-KW"/>
</dbReference>
<protein>
    <submittedName>
        <fullName evidence="1">Putative sterigmatocystin 8-O-methyltransferase</fullName>
    </submittedName>
</protein>
<dbReference type="SUPFAM" id="SSF53335">
    <property type="entry name" value="S-adenosyl-L-methionine-dependent methyltransferases"/>
    <property type="match status" value="1"/>
</dbReference>
<dbReference type="Proteomes" id="UP000054516">
    <property type="component" value="Unassembled WGS sequence"/>
</dbReference>
<dbReference type="GO" id="GO:0032259">
    <property type="term" value="P:methylation"/>
    <property type="evidence" value="ECO:0007669"/>
    <property type="project" value="UniProtKB-KW"/>
</dbReference>
<keyword evidence="1" id="KW-0489">Methyltransferase</keyword>
<dbReference type="InterPro" id="IPR029063">
    <property type="entry name" value="SAM-dependent_MTases_sf"/>
</dbReference>
<dbReference type="PANTHER" id="PTHR43712:SF12">
    <property type="entry name" value="STERIGMATOCYSTIN 8-O-METHYLTRANSFERASE"/>
    <property type="match status" value="1"/>
</dbReference>
<dbReference type="OrthoDB" id="1606438at2759"/>
<evidence type="ECO:0000313" key="1">
    <source>
        <dbReference type="EMBL" id="GAW26689.1"/>
    </source>
</evidence>
<dbReference type="AlphaFoldDB" id="A0A1S8A9G6"/>
<dbReference type="STRING" id="77044.A0A1S8A9G6"/>
<keyword evidence="2" id="KW-1185">Reference proteome</keyword>
<keyword evidence="1" id="KW-0808">Transferase</keyword>
<name>A0A1S8A9G6_ROSNE</name>
<proteinExistence type="predicted"/>
<gene>
    <name evidence="1" type="ORF">SAMD00023353_4300600</name>
</gene>
<reference evidence="1" key="1">
    <citation type="submission" date="2016-03" db="EMBL/GenBank/DDBJ databases">
        <title>Draft genome sequence of Rosellinia necatrix.</title>
        <authorList>
            <person name="Kanematsu S."/>
        </authorList>
    </citation>
    <scope>NUCLEOTIDE SEQUENCE [LARGE SCALE GENOMIC DNA]</scope>
    <source>
        <strain evidence="1">W97</strain>
    </source>
</reference>
<organism evidence="1">
    <name type="scientific">Rosellinia necatrix</name>
    <name type="common">White root-rot fungus</name>
    <dbReference type="NCBI Taxonomy" id="77044"/>
    <lineage>
        <taxon>Eukaryota</taxon>
        <taxon>Fungi</taxon>
        <taxon>Dikarya</taxon>
        <taxon>Ascomycota</taxon>
        <taxon>Pezizomycotina</taxon>
        <taxon>Sordariomycetes</taxon>
        <taxon>Xylariomycetidae</taxon>
        <taxon>Xylariales</taxon>
        <taxon>Xylariaceae</taxon>
        <taxon>Rosellinia</taxon>
    </lineage>
</organism>
<evidence type="ECO:0000313" key="2">
    <source>
        <dbReference type="Proteomes" id="UP000054516"/>
    </source>
</evidence>
<dbReference type="Gene3D" id="3.40.50.150">
    <property type="entry name" value="Vaccinia Virus protein VP39"/>
    <property type="match status" value="1"/>
</dbReference>
<dbReference type="EMBL" id="DF977488">
    <property type="protein sequence ID" value="GAW26689.1"/>
    <property type="molecule type" value="Genomic_DNA"/>
</dbReference>
<dbReference type="PANTHER" id="PTHR43712">
    <property type="entry name" value="PUTATIVE (AFU_ORTHOLOGUE AFUA_4G14580)-RELATED"/>
    <property type="match status" value="1"/>
</dbReference>
<sequence>MIPPGGRVAFGTIAKQAGLSEDMTRPLLRHAMAMRVFCEPEPGMVSHSAASSNPDMSDWLRVGTEEIWPALVKGFSLANGTTKSIYDVLRHDAKRATRFARAMAAFTTSPGFNIAHISSNYDWSSLGRAQVVDAGGGQGHVATELARQFADLKFVVQENGLGL</sequence>